<dbReference type="GO" id="GO:0003856">
    <property type="term" value="F:3-dehydroquinate synthase activity"/>
    <property type="evidence" value="ECO:0007669"/>
    <property type="project" value="UniProtKB-UniRule"/>
</dbReference>
<feature type="binding site" evidence="15">
    <location>
        <position position="83"/>
    </location>
    <ligand>
        <name>substrate</name>
    </ligand>
</feature>
<proteinExistence type="inferred from homology"/>
<evidence type="ECO:0000256" key="8">
    <source>
        <dbReference type="ARBA" id="ARBA00022723"/>
    </source>
</evidence>
<evidence type="ECO:0000256" key="2">
    <source>
        <dbReference type="ARBA" id="ARBA00001911"/>
    </source>
</evidence>
<feature type="binding site" evidence="15">
    <location>
        <begin position="37"/>
        <end position="42"/>
    </location>
    <ligand>
        <name>ATP</name>
        <dbReference type="ChEBI" id="CHEBI:30616"/>
    </ligand>
</feature>
<dbReference type="EC" id="4.2.3.4" evidence="16"/>
<accession>A0A023D929</accession>
<keyword evidence="15 19" id="KW-0418">Kinase</keyword>
<evidence type="ECO:0000259" key="18">
    <source>
        <dbReference type="Pfam" id="PF24621"/>
    </source>
</evidence>
<dbReference type="Pfam" id="PF24621">
    <property type="entry name" value="DHQS_C"/>
    <property type="match status" value="1"/>
</dbReference>
<keyword evidence="14" id="KW-0511">Multifunctional enzyme</keyword>
<keyword evidence="8 16" id="KW-0479">Metal-binding</keyword>
<dbReference type="InterPro" id="IPR000623">
    <property type="entry name" value="Shikimate_kinase/TSH1"/>
</dbReference>
<dbReference type="GO" id="GO:0004765">
    <property type="term" value="F:shikimate kinase activity"/>
    <property type="evidence" value="ECO:0007669"/>
    <property type="project" value="UniProtKB-UniRule"/>
</dbReference>
<keyword evidence="11 16" id="KW-0520">NAD</keyword>
<dbReference type="GO" id="GO:0000287">
    <property type="term" value="F:magnesium ion binding"/>
    <property type="evidence" value="ECO:0007669"/>
    <property type="project" value="UniProtKB-UniRule"/>
</dbReference>
<comment type="cofactor">
    <cofactor evidence="3">
        <name>Zn(2+)</name>
        <dbReference type="ChEBI" id="CHEBI:29105"/>
    </cofactor>
</comment>
<feature type="domain" description="3-dehydroquinate synthase N-terminal" evidence="17">
    <location>
        <begin position="265"/>
        <end position="374"/>
    </location>
</feature>
<feature type="domain" description="3-dehydroquinate synthase C-terminal" evidence="18">
    <location>
        <begin position="378"/>
        <end position="528"/>
    </location>
</feature>
<keyword evidence="13 16" id="KW-0456">Lyase</keyword>
<dbReference type="InterPro" id="IPR050071">
    <property type="entry name" value="Dehydroquinate_synthase"/>
</dbReference>
<keyword evidence="15" id="KW-0067">ATP-binding</keyword>
<dbReference type="AlphaFoldDB" id="A0A023D929"/>
<dbReference type="Gene3D" id="3.40.50.1970">
    <property type="match status" value="1"/>
</dbReference>
<comment type="caution">
    <text evidence="16">Lacks conserved residue(s) required for the propagation of feature annotation.</text>
</comment>
<feature type="binding site" evidence="15">
    <location>
        <position position="105"/>
    </location>
    <ligand>
        <name>substrate</name>
    </ligand>
</feature>
<comment type="function">
    <text evidence="4 16">Catalyzes the conversion of 3-deoxy-D-arabino-heptulosonate 7-phosphate (DAHP) to dehydroquinate (DHQ).</text>
</comment>
<evidence type="ECO:0000256" key="7">
    <source>
        <dbReference type="ARBA" id="ARBA00022605"/>
    </source>
</evidence>
<dbReference type="GO" id="GO:0005737">
    <property type="term" value="C:cytoplasm"/>
    <property type="evidence" value="ECO:0007669"/>
    <property type="project" value="UniProtKB-SubCell"/>
</dbReference>
<evidence type="ECO:0000256" key="9">
    <source>
        <dbReference type="ARBA" id="ARBA00022741"/>
    </source>
</evidence>
<evidence type="ECO:0000256" key="10">
    <source>
        <dbReference type="ARBA" id="ARBA00022833"/>
    </source>
</evidence>
<dbReference type="Gene3D" id="1.20.1090.10">
    <property type="entry name" value="Dehydroquinate synthase-like - alpha domain"/>
    <property type="match status" value="1"/>
</dbReference>
<keyword evidence="15" id="KW-0808">Transferase</keyword>
<dbReference type="SUPFAM" id="SSF56796">
    <property type="entry name" value="Dehydroquinate synthase-like"/>
    <property type="match status" value="1"/>
</dbReference>
<evidence type="ECO:0000256" key="11">
    <source>
        <dbReference type="ARBA" id="ARBA00023027"/>
    </source>
</evidence>
<evidence type="ECO:0000256" key="6">
    <source>
        <dbReference type="ARBA" id="ARBA00022490"/>
    </source>
</evidence>
<dbReference type="Pfam" id="PF01202">
    <property type="entry name" value="SKI"/>
    <property type="match status" value="1"/>
</dbReference>
<dbReference type="PANTHER" id="PTHR43622">
    <property type="entry name" value="3-DEHYDROQUINATE SYNTHASE"/>
    <property type="match status" value="1"/>
</dbReference>
<dbReference type="HAMAP" id="MF_00109">
    <property type="entry name" value="Shikimate_kinase"/>
    <property type="match status" value="1"/>
</dbReference>
<evidence type="ECO:0000256" key="15">
    <source>
        <dbReference type="HAMAP-Rule" id="MF_00109"/>
    </source>
</evidence>
<sequence>MSRPVTPTAASEQRHLTEAALRALPQSGILVLVGLMGAGKTTIGRRVAARLGLPFIDADSEIEHAAGCSIPEIFARLGEPAFRDGERRVILRLLNGPPCVLATGGGAYMDARTREAIRSRSRSLWLRATLHVLTRRLSGRAGRPLLAQGDPATILADLQAKRHPFYAEADIIVNCGDDSVDLSAQRVLEALARYDHPVRVPVELDAHRYDVIIGPDVISRAGALIAPVLPQKRAVVITDEHVAALHLPRLAASLDATGVAVTTHVVPPGEDSKSLARYGALVDAIVSEGIERHTTVIGFGGGVVGDLAGFVAATALRGVPFIQIPTTLLSQVDSSVGGKTGVNALGGKNLIGAFYQPRMVLADTSALATLPPRERLAGYAEIVKAGLIDGQAFFSWCEANGAAVLSGDPEAQIEAVRRACAFKAAVVQADEHEQAAEGGRALLNLGHSFGHALEAWFGYDGRLLHGEAVSIGLHLATAFSVSLGICPPHVLARLDSHLRDNGMPAGLDWLPLQLSADWLVAAMGRDKKMRDGRLALVLIQDIGDCFTTRDISMDQVRTFLRTEGCSV</sequence>
<comment type="catalytic activity">
    <reaction evidence="1 16">
        <text>7-phospho-2-dehydro-3-deoxy-D-arabino-heptonate = 3-dehydroquinate + phosphate</text>
        <dbReference type="Rhea" id="RHEA:21968"/>
        <dbReference type="ChEBI" id="CHEBI:32364"/>
        <dbReference type="ChEBI" id="CHEBI:43474"/>
        <dbReference type="ChEBI" id="CHEBI:58394"/>
        <dbReference type="EC" id="4.2.3.4"/>
    </reaction>
</comment>
<comment type="cofactor">
    <cofactor evidence="15">
        <name>Mg(2+)</name>
        <dbReference type="ChEBI" id="CHEBI:18420"/>
    </cofactor>
    <text evidence="15">Binds 1 Mg(2+) ion per subunit.</text>
</comment>
<dbReference type="HAMAP" id="MF_00110">
    <property type="entry name" value="DHQ_synthase"/>
    <property type="match status" value="1"/>
</dbReference>
<feature type="binding site" evidence="16">
    <location>
        <position position="348"/>
    </location>
    <ligand>
        <name>NAD(+)</name>
        <dbReference type="ChEBI" id="CHEBI:57540"/>
    </ligand>
</feature>
<feature type="binding site" evidence="15">
    <location>
        <position position="59"/>
    </location>
    <ligand>
        <name>substrate</name>
    </ligand>
</feature>
<evidence type="ECO:0000256" key="1">
    <source>
        <dbReference type="ARBA" id="ARBA00001393"/>
    </source>
</evidence>
<keyword evidence="20" id="KW-1185">Reference proteome</keyword>
<dbReference type="Gene3D" id="3.40.50.300">
    <property type="entry name" value="P-loop containing nucleotide triphosphate hydrolases"/>
    <property type="match status" value="1"/>
</dbReference>
<evidence type="ECO:0000256" key="12">
    <source>
        <dbReference type="ARBA" id="ARBA00023141"/>
    </source>
</evidence>
<feature type="binding site" evidence="15">
    <location>
        <position position="162"/>
    </location>
    <ligand>
        <name>substrate</name>
    </ligand>
</feature>
<comment type="cofactor">
    <cofactor evidence="16">
        <name>Co(2+)</name>
        <dbReference type="ChEBI" id="CHEBI:48828"/>
    </cofactor>
    <cofactor evidence="16">
        <name>Zn(2+)</name>
        <dbReference type="ChEBI" id="CHEBI:29105"/>
    </cofactor>
    <text evidence="16">Binds 1 divalent metal cation per subunit. Can use either Co(2+) or Zn(2+).</text>
</comment>
<evidence type="ECO:0000256" key="16">
    <source>
        <dbReference type="HAMAP-Rule" id="MF_00110"/>
    </source>
</evidence>
<keyword evidence="6 16" id="KW-0963">Cytoplasm</keyword>
<feature type="binding site" evidence="16">
    <location>
        <begin position="326"/>
        <end position="327"/>
    </location>
    <ligand>
        <name>NAD(+)</name>
        <dbReference type="ChEBI" id="CHEBI:57540"/>
    </ligand>
</feature>
<comment type="similarity">
    <text evidence="16">Belongs to the sugar phosphate cyclases superfamily. Dehydroquinate synthase family.</text>
</comment>
<dbReference type="GO" id="GO:0009423">
    <property type="term" value="P:chorismate biosynthetic process"/>
    <property type="evidence" value="ECO:0007669"/>
    <property type="project" value="UniProtKB-UniRule"/>
</dbReference>
<dbReference type="InterPro" id="IPR016037">
    <property type="entry name" value="DHQ_synth_AroB"/>
</dbReference>
<dbReference type="InterPro" id="IPR031322">
    <property type="entry name" value="Shikimate/glucono_kinase"/>
</dbReference>
<dbReference type="GO" id="GO:0005524">
    <property type="term" value="F:ATP binding"/>
    <property type="evidence" value="ECO:0007669"/>
    <property type="project" value="UniProtKB-UniRule"/>
</dbReference>
<keyword evidence="15" id="KW-0460">Magnesium</keyword>
<dbReference type="PRINTS" id="PR01100">
    <property type="entry name" value="SHIKIMTKNASE"/>
</dbReference>
<dbReference type="CDD" id="cd08195">
    <property type="entry name" value="DHQS"/>
    <property type="match status" value="1"/>
</dbReference>
<dbReference type="SUPFAM" id="SSF52540">
    <property type="entry name" value="P-loop containing nucleoside triphosphate hydrolases"/>
    <property type="match status" value="1"/>
</dbReference>
<comment type="catalytic activity">
    <reaction evidence="15">
        <text>shikimate + ATP = 3-phosphoshikimate + ADP + H(+)</text>
        <dbReference type="Rhea" id="RHEA:13121"/>
        <dbReference type="ChEBI" id="CHEBI:15378"/>
        <dbReference type="ChEBI" id="CHEBI:30616"/>
        <dbReference type="ChEBI" id="CHEBI:36208"/>
        <dbReference type="ChEBI" id="CHEBI:145989"/>
        <dbReference type="ChEBI" id="CHEBI:456216"/>
        <dbReference type="EC" id="2.7.1.71"/>
    </reaction>
</comment>
<dbReference type="InterPro" id="IPR030960">
    <property type="entry name" value="DHQS/DOIS_N"/>
</dbReference>
<keyword evidence="12 16" id="KW-0057">Aromatic amino acid biosynthesis</keyword>
<feature type="binding site" evidence="16">
    <location>
        <position position="447"/>
    </location>
    <ligand>
        <name>Zn(2+)</name>
        <dbReference type="ChEBI" id="CHEBI:29105"/>
    </ligand>
</feature>
<feature type="binding site" evidence="16">
    <location>
        <position position="465"/>
    </location>
    <ligand>
        <name>Zn(2+)</name>
        <dbReference type="ChEBI" id="CHEBI:29105"/>
    </ligand>
</feature>
<evidence type="ECO:0000313" key="19">
    <source>
        <dbReference type="EMBL" id="GAJ30649.1"/>
    </source>
</evidence>
<organism evidence="19 20">
    <name type="scientific">Acidomonas methanolica NBRC 104435</name>
    <dbReference type="NCBI Taxonomy" id="1231351"/>
    <lineage>
        <taxon>Bacteria</taxon>
        <taxon>Pseudomonadati</taxon>
        <taxon>Pseudomonadota</taxon>
        <taxon>Alphaproteobacteria</taxon>
        <taxon>Acetobacterales</taxon>
        <taxon>Acetobacteraceae</taxon>
        <taxon>Acidomonas</taxon>
    </lineage>
</organism>
<comment type="similarity">
    <text evidence="15">Belongs to the shikimate kinase family.</text>
</comment>
<dbReference type="GO" id="GO:0008652">
    <property type="term" value="P:amino acid biosynthetic process"/>
    <property type="evidence" value="ECO:0007669"/>
    <property type="project" value="UniProtKB-KW"/>
</dbReference>
<dbReference type="CDD" id="cd00464">
    <property type="entry name" value="SK"/>
    <property type="match status" value="1"/>
</dbReference>
<dbReference type="OrthoDB" id="9806583at2"/>
<dbReference type="FunFam" id="3.40.50.1970:FF:000007">
    <property type="entry name" value="Pentafunctional AROM polypeptide"/>
    <property type="match status" value="1"/>
</dbReference>
<keyword evidence="9 16" id="KW-0547">Nucleotide-binding</keyword>
<dbReference type="NCBIfam" id="TIGR01357">
    <property type="entry name" value="aroB"/>
    <property type="match status" value="1"/>
</dbReference>
<protein>
    <recommendedName>
        <fullName evidence="15 16">Multifunctional fusion protein</fullName>
    </recommendedName>
    <domain>
        <recommendedName>
            <fullName evidence="15">Shikimate kinase</fullName>
            <shortName evidence="15">SK</shortName>
            <ecNumber evidence="15">2.7.1.71</ecNumber>
        </recommendedName>
    </domain>
    <domain>
        <recommendedName>
            <fullName evidence="16">3-dehydroquinate synthase</fullName>
            <shortName evidence="16">DHQS</shortName>
            <ecNumber evidence="16">4.2.3.4</ecNumber>
        </recommendedName>
    </domain>
</protein>
<evidence type="ECO:0000256" key="3">
    <source>
        <dbReference type="ARBA" id="ARBA00001947"/>
    </source>
</evidence>
<comment type="pathway">
    <text evidence="15">Metabolic intermediate biosynthesis; chorismate biosynthesis; chorismate from D-erythrose 4-phosphate and phosphoenolpyruvate: step 5/7.</text>
</comment>
<dbReference type="InterPro" id="IPR027417">
    <property type="entry name" value="P-loop_NTPase"/>
</dbReference>
<dbReference type="UniPathway" id="UPA00053">
    <property type="reaction ID" value="UER00085"/>
</dbReference>
<dbReference type="PANTHER" id="PTHR43622:SF7">
    <property type="entry name" value="3-DEHYDROQUINATE SYNTHASE, CHLOROPLASTIC"/>
    <property type="match status" value="1"/>
</dbReference>
<evidence type="ECO:0000256" key="13">
    <source>
        <dbReference type="ARBA" id="ARBA00023239"/>
    </source>
</evidence>
<comment type="caution">
    <text evidence="19">The sequence shown here is derived from an EMBL/GenBank/DDBJ whole genome shotgun (WGS) entry which is preliminary data.</text>
</comment>
<feature type="binding site" evidence="16">
    <location>
        <position position="381"/>
    </location>
    <ligand>
        <name>Zn(2+)</name>
        <dbReference type="ChEBI" id="CHEBI:29105"/>
    </ligand>
</feature>
<comment type="subcellular location">
    <subcellularLocation>
        <location evidence="16">Cytoplasm</location>
    </subcellularLocation>
</comment>
<comment type="pathway">
    <text evidence="5 16">Metabolic intermediate biosynthesis; chorismate biosynthesis; chorismate from D-erythrose 4-phosphate and phosphoenolpyruvate: step 2/7.</text>
</comment>
<gene>
    <name evidence="16" type="primary">aroB</name>
    <name evidence="15" type="synonym">aroK</name>
    <name evidence="19" type="ORF">Amme_212_032</name>
</gene>
<dbReference type="InterPro" id="IPR056179">
    <property type="entry name" value="DHQS_C"/>
</dbReference>
<keyword evidence="10 16" id="KW-0862">Zinc</keyword>
<feature type="binding site" evidence="16">
    <location>
        <position position="339"/>
    </location>
    <ligand>
        <name>NAD(+)</name>
        <dbReference type="ChEBI" id="CHEBI:57540"/>
    </ligand>
</feature>
<dbReference type="RefSeq" id="WP_052512627.1">
    <property type="nucleotide sequence ID" value="NZ_BAND01000196.1"/>
</dbReference>
<keyword evidence="16" id="KW-0170">Cobalt</keyword>
<evidence type="ECO:0000256" key="4">
    <source>
        <dbReference type="ARBA" id="ARBA00003485"/>
    </source>
</evidence>
<dbReference type="Pfam" id="PF01761">
    <property type="entry name" value="DHQ_synthase"/>
    <property type="match status" value="1"/>
</dbReference>
<dbReference type="Proteomes" id="UP000019760">
    <property type="component" value="Unassembled WGS sequence"/>
</dbReference>
<evidence type="ECO:0000313" key="20">
    <source>
        <dbReference type="Proteomes" id="UP000019760"/>
    </source>
</evidence>
<dbReference type="GO" id="GO:0009073">
    <property type="term" value="P:aromatic amino acid family biosynthetic process"/>
    <property type="evidence" value="ECO:0007669"/>
    <property type="project" value="UniProtKB-KW"/>
</dbReference>
<keyword evidence="7 16" id="KW-0028">Amino-acid biosynthesis</keyword>
<name>A0A023D929_ACIMT</name>
<evidence type="ECO:0000256" key="14">
    <source>
        <dbReference type="ARBA" id="ARBA00023268"/>
    </source>
</evidence>
<feature type="binding site" evidence="15">
    <location>
        <position position="41"/>
    </location>
    <ligand>
        <name>Mg(2+)</name>
        <dbReference type="ChEBI" id="CHEBI:18420"/>
    </ligand>
</feature>
<dbReference type="EC" id="2.7.1.71" evidence="15"/>
<feature type="binding site" evidence="15">
    <location>
        <position position="143"/>
    </location>
    <ligand>
        <name>ATP</name>
        <dbReference type="ChEBI" id="CHEBI:30616"/>
    </ligand>
</feature>
<dbReference type="NCBIfam" id="NF010552">
    <property type="entry name" value="PRK13946.1"/>
    <property type="match status" value="1"/>
</dbReference>
<reference evidence="19 20" key="2">
    <citation type="journal article" date="2014" name="FEMS Microbiol. Lett.">
        <title>Draft genomic DNA sequence of the facultatively methylotrophic bacterium Acidomonas methanolica type strain MB58.</title>
        <authorList>
            <person name="Higashiura N."/>
            <person name="Hadano H."/>
            <person name="Hirakawa H."/>
            <person name="Matsutani M."/>
            <person name="Takabe S."/>
            <person name="Matsushita K."/>
            <person name="Azuma Y."/>
        </authorList>
    </citation>
    <scope>NUCLEOTIDE SEQUENCE [LARGE SCALE GENOMIC DNA]</scope>
    <source>
        <strain evidence="19 20">MB58</strain>
    </source>
</reference>
<comment type="cofactor">
    <cofactor evidence="2 16">
        <name>NAD(+)</name>
        <dbReference type="ChEBI" id="CHEBI:57540"/>
    </cofactor>
</comment>
<comment type="subunit">
    <text evidence="15">Monomer.</text>
</comment>
<comment type="function">
    <text evidence="15">Catalyzes the specific phosphorylation of the 3-hydroxyl group of shikimic acid using ATP as a cosubstrate.</text>
</comment>
<evidence type="ECO:0000256" key="5">
    <source>
        <dbReference type="ARBA" id="ARBA00004661"/>
    </source>
</evidence>
<feature type="binding site" evidence="16">
    <location>
        <begin position="302"/>
        <end position="306"/>
    </location>
    <ligand>
        <name>NAD(+)</name>
        <dbReference type="ChEBI" id="CHEBI:57540"/>
    </ligand>
</feature>
<dbReference type="EMBL" id="BAND01000196">
    <property type="protein sequence ID" value="GAJ30649.1"/>
    <property type="molecule type" value="Genomic_DNA"/>
</dbReference>
<reference evidence="20" key="1">
    <citation type="journal article" date="2014" name="FEMS Microbiol. Lett.">
        <title>Draft Genomic DNA Sequence of the Facultatively Methylotrophic Bacterium Acidomonas methanolica type strain MB58.</title>
        <authorList>
            <person name="Higashiura N."/>
            <person name="Hadano H."/>
            <person name="Hirakawa H."/>
            <person name="Matsutani M."/>
            <person name="Takabe S."/>
            <person name="Matsushita K."/>
            <person name="Azuma Y."/>
        </authorList>
    </citation>
    <scope>NUCLEOTIDE SEQUENCE [LARGE SCALE GENOMIC DNA]</scope>
    <source>
        <strain evidence="20">MB58</strain>
    </source>
</reference>
<evidence type="ECO:0000259" key="17">
    <source>
        <dbReference type="Pfam" id="PF01761"/>
    </source>
</evidence>